<keyword evidence="2" id="KW-1185">Reference proteome</keyword>
<protein>
    <submittedName>
        <fullName evidence="1">Uncharacterized protein</fullName>
    </submittedName>
</protein>
<name>A0ACB8WW97_9TELE</name>
<reference evidence="1" key="1">
    <citation type="submission" date="2022-04" db="EMBL/GenBank/DDBJ databases">
        <title>Jade perch genome.</title>
        <authorList>
            <person name="Chao B."/>
        </authorList>
    </citation>
    <scope>NUCLEOTIDE SEQUENCE</scope>
    <source>
        <strain evidence="1">CB-2022</strain>
    </source>
</reference>
<gene>
    <name evidence="1" type="ORF">L3Q82_006810</name>
</gene>
<evidence type="ECO:0000313" key="1">
    <source>
        <dbReference type="EMBL" id="KAI3371935.1"/>
    </source>
</evidence>
<sequence>MPEERPDVPRELKRRRRGRRAGVERRARRRRYLARPPPSIIMGNVRSLPNKMDDRVSGADPASAGVSGVQPPAVH</sequence>
<comment type="caution">
    <text evidence="1">The sequence shown here is derived from an EMBL/GenBank/DDBJ whole genome shotgun (WGS) entry which is preliminary data.</text>
</comment>
<evidence type="ECO:0000313" key="2">
    <source>
        <dbReference type="Proteomes" id="UP000831701"/>
    </source>
</evidence>
<dbReference type="EMBL" id="CM041535">
    <property type="protein sequence ID" value="KAI3371935.1"/>
    <property type="molecule type" value="Genomic_DNA"/>
</dbReference>
<accession>A0ACB8WW97</accession>
<proteinExistence type="predicted"/>
<organism evidence="1 2">
    <name type="scientific">Scortum barcoo</name>
    <name type="common">barcoo grunter</name>
    <dbReference type="NCBI Taxonomy" id="214431"/>
    <lineage>
        <taxon>Eukaryota</taxon>
        <taxon>Metazoa</taxon>
        <taxon>Chordata</taxon>
        <taxon>Craniata</taxon>
        <taxon>Vertebrata</taxon>
        <taxon>Euteleostomi</taxon>
        <taxon>Actinopterygii</taxon>
        <taxon>Neopterygii</taxon>
        <taxon>Teleostei</taxon>
        <taxon>Neoteleostei</taxon>
        <taxon>Acanthomorphata</taxon>
        <taxon>Eupercaria</taxon>
        <taxon>Centrarchiformes</taxon>
        <taxon>Terapontoidei</taxon>
        <taxon>Terapontidae</taxon>
        <taxon>Scortum</taxon>
    </lineage>
</organism>
<dbReference type="Proteomes" id="UP000831701">
    <property type="component" value="Chromosome 5"/>
</dbReference>